<dbReference type="EnsemblMetazoa" id="GPAI043247-RA">
    <property type="protein sequence ID" value="GPAI043247-PA"/>
    <property type="gene ID" value="GPAI043247"/>
</dbReference>
<organism evidence="1 2">
    <name type="scientific">Glossina pallidipes</name>
    <name type="common">Tsetse fly</name>
    <dbReference type="NCBI Taxonomy" id="7398"/>
    <lineage>
        <taxon>Eukaryota</taxon>
        <taxon>Metazoa</taxon>
        <taxon>Ecdysozoa</taxon>
        <taxon>Arthropoda</taxon>
        <taxon>Hexapoda</taxon>
        <taxon>Insecta</taxon>
        <taxon>Pterygota</taxon>
        <taxon>Neoptera</taxon>
        <taxon>Endopterygota</taxon>
        <taxon>Diptera</taxon>
        <taxon>Brachycera</taxon>
        <taxon>Muscomorpha</taxon>
        <taxon>Hippoboscoidea</taxon>
        <taxon>Glossinidae</taxon>
        <taxon>Glossina</taxon>
    </lineage>
</organism>
<protein>
    <submittedName>
        <fullName evidence="1">Uncharacterized protein</fullName>
    </submittedName>
</protein>
<dbReference type="VEuPathDB" id="VectorBase:GPAI043247"/>
<dbReference type="Proteomes" id="UP000092445">
    <property type="component" value="Unassembled WGS sequence"/>
</dbReference>
<name>A0A1B0AEK3_GLOPL</name>
<proteinExistence type="predicted"/>
<dbReference type="AlphaFoldDB" id="A0A1B0AEK3"/>
<keyword evidence="2" id="KW-1185">Reference proteome</keyword>
<accession>A0A1B0AEK3</accession>
<sequence>MPSVMYSDVHCTHKYLHHHHHHFNKLAPSSNHSGPSISSVHTQFILTGVQNIKYLFDANEENSNHSSVLILAFMNNSTYFERNKKENLLKTINVCFYFVLLIWLKRETFIATVNCPFRIGNHVNRDHTILATVVKTDETMIATETFLNGESLENKILMYIYNKIKSIK</sequence>
<reference evidence="2" key="1">
    <citation type="submission" date="2014-03" db="EMBL/GenBank/DDBJ databases">
        <authorList>
            <person name="Aksoy S."/>
            <person name="Warren W."/>
            <person name="Wilson R.K."/>
        </authorList>
    </citation>
    <scope>NUCLEOTIDE SEQUENCE [LARGE SCALE GENOMIC DNA]</scope>
    <source>
        <strain evidence="2">IAEA</strain>
    </source>
</reference>
<reference evidence="1" key="2">
    <citation type="submission" date="2020-05" db="UniProtKB">
        <authorList>
            <consortium name="EnsemblMetazoa"/>
        </authorList>
    </citation>
    <scope>IDENTIFICATION</scope>
    <source>
        <strain evidence="1">IAEA</strain>
    </source>
</reference>
<evidence type="ECO:0000313" key="2">
    <source>
        <dbReference type="Proteomes" id="UP000092445"/>
    </source>
</evidence>
<evidence type="ECO:0000313" key="1">
    <source>
        <dbReference type="EnsemblMetazoa" id="GPAI043247-PA"/>
    </source>
</evidence>